<keyword evidence="2" id="KW-1185">Reference proteome</keyword>
<dbReference type="EMBL" id="JANPWB010000012">
    <property type="protein sequence ID" value="KAJ1115923.1"/>
    <property type="molecule type" value="Genomic_DNA"/>
</dbReference>
<accession>A0AAV7NNI7</accession>
<reference evidence="1" key="1">
    <citation type="journal article" date="2022" name="bioRxiv">
        <title>Sequencing and chromosome-scale assembly of the giantPleurodeles waltlgenome.</title>
        <authorList>
            <person name="Brown T."/>
            <person name="Elewa A."/>
            <person name="Iarovenko S."/>
            <person name="Subramanian E."/>
            <person name="Araus A.J."/>
            <person name="Petzold A."/>
            <person name="Susuki M."/>
            <person name="Suzuki K.-i.T."/>
            <person name="Hayashi T."/>
            <person name="Toyoda A."/>
            <person name="Oliveira C."/>
            <person name="Osipova E."/>
            <person name="Leigh N.D."/>
            <person name="Simon A."/>
            <person name="Yun M.H."/>
        </authorList>
    </citation>
    <scope>NUCLEOTIDE SEQUENCE</scope>
    <source>
        <strain evidence="1">20211129_DDA</strain>
        <tissue evidence="1">Liver</tissue>
    </source>
</reference>
<sequence length="81" mass="8827">MTTRLIDFLRPAPVLCRRPCIFGNCTRLCSRPCSRACNNEAARATAACYCEARVINAAVGGSTAETVSNDKKFYLVVEPVL</sequence>
<dbReference type="Proteomes" id="UP001066276">
    <property type="component" value="Chromosome 8"/>
</dbReference>
<evidence type="ECO:0000313" key="2">
    <source>
        <dbReference type="Proteomes" id="UP001066276"/>
    </source>
</evidence>
<organism evidence="1 2">
    <name type="scientific">Pleurodeles waltl</name>
    <name type="common">Iberian ribbed newt</name>
    <dbReference type="NCBI Taxonomy" id="8319"/>
    <lineage>
        <taxon>Eukaryota</taxon>
        <taxon>Metazoa</taxon>
        <taxon>Chordata</taxon>
        <taxon>Craniata</taxon>
        <taxon>Vertebrata</taxon>
        <taxon>Euteleostomi</taxon>
        <taxon>Amphibia</taxon>
        <taxon>Batrachia</taxon>
        <taxon>Caudata</taxon>
        <taxon>Salamandroidea</taxon>
        <taxon>Salamandridae</taxon>
        <taxon>Pleurodelinae</taxon>
        <taxon>Pleurodeles</taxon>
    </lineage>
</organism>
<evidence type="ECO:0000313" key="1">
    <source>
        <dbReference type="EMBL" id="KAJ1115923.1"/>
    </source>
</evidence>
<proteinExistence type="predicted"/>
<name>A0AAV7NNI7_PLEWA</name>
<dbReference type="AlphaFoldDB" id="A0AAV7NNI7"/>
<comment type="caution">
    <text evidence="1">The sequence shown here is derived from an EMBL/GenBank/DDBJ whole genome shotgun (WGS) entry which is preliminary data.</text>
</comment>
<gene>
    <name evidence="1" type="ORF">NDU88_004143</name>
</gene>
<protein>
    <submittedName>
        <fullName evidence="1">Uncharacterized protein</fullName>
    </submittedName>
</protein>